<feature type="compositionally biased region" description="Pro residues" evidence="1">
    <location>
        <begin position="21"/>
        <end position="31"/>
    </location>
</feature>
<dbReference type="AlphaFoldDB" id="A0A5B7J1X5"/>
<gene>
    <name evidence="2" type="ORF">E2C01_082852</name>
</gene>
<sequence length="60" mass="7023">MRDEIPFLTKTTSTWTRFQTPPLPPPPPQLPPLRRHAGHMYTQNIVDKGVRKKKIPQQCF</sequence>
<accession>A0A5B7J1X5</accession>
<feature type="compositionally biased region" description="Polar residues" evidence="1">
    <location>
        <begin position="9"/>
        <end position="19"/>
    </location>
</feature>
<keyword evidence="3" id="KW-1185">Reference proteome</keyword>
<dbReference type="Proteomes" id="UP000324222">
    <property type="component" value="Unassembled WGS sequence"/>
</dbReference>
<evidence type="ECO:0000313" key="3">
    <source>
        <dbReference type="Proteomes" id="UP000324222"/>
    </source>
</evidence>
<name>A0A5B7J1X5_PORTR</name>
<evidence type="ECO:0000256" key="1">
    <source>
        <dbReference type="SAM" id="MobiDB-lite"/>
    </source>
</evidence>
<evidence type="ECO:0000313" key="2">
    <source>
        <dbReference type="EMBL" id="MPC87966.1"/>
    </source>
</evidence>
<proteinExistence type="predicted"/>
<comment type="caution">
    <text evidence="2">The sequence shown here is derived from an EMBL/GenBank/DDBJ whole genome shotgun (WGS) entry which is preliminary data.</text>
</comment>
<dbReference type="EMBL" id="VSRR010076200">
    <property type="protein sequence ID" value="MPC87966.1"/>
    <property type="molecule type" value="Genomic_DNA"/>
</dbReference>
<feature type="region of interest" description="Disordered" evidence="1">
    <location>
        <begin position="1"/>
        <end position="35"/>
    </location>
</feature>
<reference evidence="2 3" key="1">
    <citation type="submission" date="2019-05" db="EMBL/GenBank/DDBJ databases">
        <title>Another draft genome of Portunus trituberculatus and its Hox gene families provides insights of decapod evolution.</title>
        <authorList>
            <person name="Jeong J.-H."/>
            <person name="Song I."/>
            <person name="Kim S."/>
            <person name="Choi T."/>
            <person name="Kim D."/>
            <person name="Ryu S."/>
            <person name="Kim W."/>
        </authorList>
    </citation>
    <scope>NUCLEOTIDE SEQUENCE [LARGE SCALE GENOMIC DNA]</scope>
    <source>
        <tissue evidence="2">Muscle</tissue>
    </source>
</reference>
<organism evidence="2 3">
    <name type="scientific">Portunus trituberculatus</name>
    <name type="common">Swimming crab</name>
    <name type="synonym">Neptunus trituberculatus</name>
    <dbReference type="NCBI Taxonomy" id="210409"/>
    <lineage>
        <taxon>Eukaryota</taxon>
        <taxon>Metazoa</taxon>
        <taxon>Ecdysozoa</taxon>
        <taxon>Arthropoda</taxon>
        <taxon>Crustacea</taxon>
        <taxon>Multicrustacea</taxon>
        <taxon>Malacostraca</taxon>
        <taxon>Eumalacostraca</taxon>
        <taxon>Eucarida</taxon>
        <taxon>Decapoda</taxon>
        <taxon>Pleocyemata</taxon>
        <taxon>Brachyura</taxon>
        <taxon>Eubrachyura</taxon>
        <taxon>Portunoidea</taxon>
        <taxon>Portunidae</taxon>
        <taxon>Portuninae</taxon>
        <taxon>Portunus</taxon>
    </lineage>
</organism>
<protein>
    <submittedName>
        <fullName evidence="2">Uncharacterized protein</fullName>
    </submittedName>
</protein>